<organism evidence="2 3">
    <name type="scientific">Parastrongyloides trichosuri</name>
    <name type="common">Possum-specific nematode worm</name>
    <dbReference type="NCBI Taxonomy" id="131310"/>
    <lineage>
        <taxon>Eukaryota</taxon>
        <taxon>Metazoa</taxon>
        <taxon>Ecdysozoa</taxon>
        <taxon>Nematoda</taxon>
        <taxon>Chromadorea</taxon>
        <taxon>Rhabditida</taxon>
        <taxon>Tylenchina</taxon>
        <taxon>Panagrolaimomorpha</taxon>
        <taxon>Strongyloidoidea</taxon>
        <taxon>Strongyloididae</taxon>
        <taxon>Parastrongyloides</taxon>
    </lineage>
</organism>
<dbReference type="AlphaFoldDB" id="A0A0N4ZKD6"/>
<evidence type="ECO:0000313" key="2">
    <source>
        <dbReference type="Proteomes" id="UP000038045"/>
    </source>
</evidence>
<name>A0A0N4ZKD6_PARTI</name>
<dbReference type="STRING" id="131310.A0A0N4ZKD6"/>
<feature type="compositionally biased region" description="Basic residues" evidence="1">
    <location>
        <begin position="17"/>
        <end position="27"/>
    </location>
</feature>
<accession>A0A0N4ZKD6</accession>
<evidence type="ECO:0000256" key="1">
    <source>
        <dbReference type="SAM" id="MobiDB-lite"/>
    </source>
</evidence>
<feature type="region of interest" description="Disordered" evidence="1">
    <location>
        <begin position="1"/>
        <end position="31"/>
    </location>
</feature>
<protein>
    <submittedName>
        <fullName evidence="3">Uncharacterized protein</fullName>
    </submittedName>
</protein>
<feature type="compositionally biased region" description="Basic and acidic residues" evidence="1">
    <location>
        <begin position="1"/>
        <end position="16"/>
    </location>
</feature>
<reference evidence="3" key="1">
    <citation type="submission" date="2017-02" db="UniProtKB">
        <authorList>
            <consortium name="WormBaseParasite"/>
        </authorList>
    </citation>
    <scope>IDENTIFICATION</scope>
</reference>
<dbReference type="Proteomes" id="UP000038045">
    <property type="component" value="Unplaced"/>
</dbReference>
<evidence type="ECO:0000313" key="3">
    <source>
        <dbReference type="WBParaSite" id="PTRK_0000856900.1"/>
    </source>
</evidence>
<proteinExistence type="predicted"/>
<sequence length="306" mass="37115">MDHRMFLKSEKMEAPSKKSRSRSRSRVKKDSRDFDEVYQIVTECWMEKQKQLLLFKIPSQEEKDKMENEQLKKLNRLKEIFRVINTKEFPLPVIWKNDPFGQYEETYLIKLKSYLESDELLKPFIKGTSEEFRAWKEYIIKNLEIIAGFDEDIVRLDKISTKILHSYIPERSDARKHLDIVMNKAKNDPKYLKNDVKFSEIMEDVYQRMKENEDKIDYEPFLNKPMWEKKTNLSKFINKYEAYLKQRFKILNVASYLEYDSDLERCIIKEFCNCLPNYIRNKVINEINEDISWKDFLILCIEAERE</sequence>
<keyword evidence="2" id="KW-1185">Reference proteome</keyword>
<dbReference type="WBParaSite" id="PTRK_0000856900.1">
    <property type="protein sequence ID" value="PTRK_0000856900.1"/>
    <property type="gene ID" value="PTRK_0000856900"/>
</dbReference>